<dbReference type="PANTHER" id="PTHR42085:SF1">
    <property type="entry name" value="F-BOX DOMAIN-CONTAINING PROTEIN"/>
    <property type="match status" value="1"/>
</dbReference>
<feature type="region of interest" description="Disordered" evidence="1">
    <location>
        <begin position="1"/>
        <end position="40"/>
    </location>
</feature>
<keyword evidence="3" id="KW-1185">Reference proteome</keyword>
<dbReference type="EMBL" id="JAKJXO020000001">
    <property type="protein sequence ID" value="KAL1613178.1"/>
    <property type="molecule type" value="Genomic_DNA"/>
</dbReference>
<sequence>MELRSKRKLGAITPFNRSVQAGQPSKRRKTGSAKNVGGTSDGRYPQLSLLGLPAEVRNRIYHFAIDDYIVNTVQFLDGDEDALDPEAIPETLMPRLTKYAPWSKAKPAKPHYPFFGLSQVCRQIRAEYRPLWLSSSSFTIKYQDLEALVGAFFPEYEQQDGDSQAAVGLGRLIIDWEDSENANQLLPLLRFAHHYPNTDISWCSILFQTPTWFKTKCTECGHRGSGVRKPLCEHKLDRLEDWRVIWPDMHDRYLTLVQALISHNNESWKSDIRTGFIERVNVPVWREPDLLHENQYDHLLVDLKLSRKNGSSWMPPEQFHGHETCLFRPGGCDVRKDYLEGIDLPVTESDTVYLTI</sequence>
<name>A0ABR3S900_9PLEO</name>
<dbReference type="Proteomes" id="UP001521785">
    <property type="component" value="Unassembled WGS sequence"/>
</dbReference>
<evidence type="ECO:0000313" key="3">
    <source>
        <dbReference type="Proteomes" id="UP001521785"/>
    </source>
</evidence>
<dbReference type="PANTHER" id="PTHR42085">
    <property type="entry name" value="F-BOX DOMAIN-CONTAINING PROTEIN"/>
    <property type="match status" value="1"/>
</dbReference>
<proteinExistence type="predicted"/>
<evidence type="ECO:0000313" key="2">
    <source>
        <dbReference type="EMBL" id="KAL1613178.1"/>
    </source>
</evidence>
<comment type="caution">
    <text evidence="2">The sequence shown here is derived from an EMBL/GenBank/DDBJ whole genome shotgun (WGS) entry which is preliminary data.</text>
</comment>
<protein>
    <recommendedName>
        <fullName evidence="4">REase associating with pPIWI RE domain-containing protein</fullName>
    </recommendedName>
</protein>
<dbReference type="InterPro" id="IPR038883">
    <property type="entry name" value="AN11006-like"/>
</dbReference>
<gene>
    <name evidence="2" type="ORF">SLS60_001410</name>
</gene>
<accession>A0ABR3S900</accession>
<evidence type="ECO:0000256" key="1">
    <source>
        <dbReference type="SAM" id="MobiDB-lite"/>
    </source>
</evidence>
<evidence type="ECO:0008006" key="4">
    <source>
        <dbReference type="Google" id="ProtNLM"/>
    </source>
</evidence>
<organism evidence="2 3">
    <name type="scientific">Paraconiothyrium brasiliense</name>
    <dbReference type="NCBI Taxonomy" id="300254"/>
    <lineage>
        <taxon>Eukaryota</taxon>
        <taxon>Fungi</taxon>
        <taxon>Dikarya</taxon>
        <taxon>Ascomycota</taxon>
        <taxon>Pezizomycotina</taxon>
        <taxon>Dothideomycetes</taxon>
        <taxon>Pleosporomycetidae</taxon>
        <taxon>Pleosporales</taxon>
        <taxon>Massarineae</taxon>
        <taxon>Didymosphaeriaceae</taxon>
        <taxon>Paraconiothyrium</taxon>
    </lineage>
</organism>
<reference evidence="2 3" key="1">
    <citation type="submission" date="2024-02" db="EMBL/GenBank/DDBJ databases">
        <title>De novo assembly and annotation of 12 fungi associated with fruit tree decline syndrome in Ontario, Canada.</title>
        <authorList>
            <person name="Sulman M."/>
            <person name="Ellouze W."/>
            <person name="Ilyukhin E."/>
        </authorList>
    </citation>
    <scope>NUCLEOTIDE SEQUENCE [LARGE SCALE GENOMIC DNA]</scope>
    <source>
        <strain evidence="2 3">M42-189</strain>
    </source>
</reference>